<organism evidence="1 2">
    <name type="scientific">Halonotius roseus</name>
    <dbReference type="NCBI Taxonomy" id="2511997"/>
    <lineage>
        <taxon>Archaea</taxon>
        <taxon>Methanobacteriati</taxon>
        <taxon>Methanobacteriota</taxon>
        <taxon>Stenosarchaea group</taxon>
        <taxon>Halobacteria</taxon>
        <taxon>Halobacteriales</taxon>
        <taxon>Haloferacaceae</taxon>
        <taxon>Halonotius</taxon>
    </lineage>
</organism>
<comment type="caution">
    <text evidence="1">The sequence shown here is derived from an EMBL/GenBank/DDBJ whole genome shotgun (WGS) entry which is preliminary data.</text>
</comment>
<keyword evidence="2" id="KW-1185">Reference proteome</keyword>
<name>A0A544QR07_9EURY</name>
<evidence type="ECO:0000313" key="1">
    <source>
        <dbReference type="EMBL" id="TQQ81876.1"/>
    </source>
</evidence>
<sequence length="74" mass="8382">MSWFVFTENELTTIQNAGHPDLAADLRNRGRWTADDTLLVNATGPESFLLVGCYEKYPRRMAIDPPINTEPDTK</sequence>
<dbReference type="Proteomes" id="UP000315385">
    <property type="component" value="Unassembled WGS sequence"/>
</dbReference>
<reference evidence="1 2" key="1">
    <citation type="submission" date="2019-02" db="EMBL/GenBank/DDBJ databases">
        <title>Halonotius sp. a new haloqrchaeon isolated from saline water.</title>
        <authorList>
            <person name="Duran-Viseras A."/>
            <person name="Sanchez-Porro C."/>
            <person name="Ventosa A."/>
        </authorList>
    </citation>
    <scope>NUCLEOTIDE SEQUENCE [LARGE SCALE GENOMIC DNA]</scope>
    <source>
        <strain evidence="1 2">F9-27</strain>
    </source>
</reference>
<proteinExistence type="predicted"/>
<gene>
    <name evidence="1" type="ORF">EWF95_02760</name>
</gene>
<protein>
    <submittedName>
        <fullName evidence="1">Uncharacterized protein</fullName>
    </submittedName>
</protein>
<accession>A0A544QR07</accession>
<dbReference type="EMBL" id="SESI01000001">
    <property type="protein sequence ID" value="TQQ81876.1"/>
    <property type="molecule type" value="Genomic_DNA"/>
</dbReference>
<dbReference type="AlphaFoldDB" id="A0A544QR07"/>
<evidence type="ECO:0000313" key="2">
    <source>
        <dbReference type="Proteomes" id="UP000315385"/>
    </source>
</evidence>
<dbReference type="RefSeq" id="WP_142442529.1">
    <property type="nucleotide sequence ID" value="NZ_SESI01000001.1"/>
</dbReference>